<evidence type="ECO:0000313" key="3">
    <source>
        <dbReference type="Proteomes" id="UP000566819"/>
    </source>
</evidence>
<feature type="compositionally biased region" description="Polar residues" evidence="1">
    <location>
        <begin position="39"/>
        <end position="61"/>
    </location>
</feature>
<reference evidence="2 3" key="1">
    <citation type="submission" date="2020-03" db="EMBL/GenBank/DDBJ databases">
        <title>Draft Genome Sequence of Cudoniella acicularis.</title>
        <authorList>
            <person name="Buettner E."/>
            <person name="Kellner H."/>
        </authorList>
    </citation>
    <scope>NUCLEOTIDE SEQUENCE [LARGE SCALE GENOMIC DNA]</scope>
    <source>
        <strain evidence="2 3">DSM 108380</strain>
    </source>
</reference>
<dbReference type="AlphaFoldDB" id="A0A8H4RX50"/>
<keyword evidence="3" id="KW-1185">Reference proteome</keyword>
<sequence length="154" mass="16826">MRSQTVQRLVTLRAIGSAPPSINMPAINEQPAQVAEQMTTQSTSVEASQPSVAPQMSTSGDVSMRGGEEQCGCQNSIRYSLFSQLSVRTYSVKDVRGAADQFDVMSSCGWTLPVVPGVSVARNNKVSAQEGRKNPSPSIKFFKHDWLLWELNFT</sequence>
<evidence type="ECO:0000313" key="2">
    <source>
        <dbReference type="EMBL" id="KAF4637178.1"/>
    </source>
</evidence>
<dbReference type="EMBL" id="JAAMPI010000033">
    <property type="protein sequence ID" value="KAF4637178.1"/>
    <property type="molecule type" value="Genomic_DNA"/>
</dbReference>
<protein>
    <submittedName>
        <fullName evidence="2">Uncharacterized protein</fullName>
    </submittedName>
</protein>
<gene>
    <name evidence="2" type="ORF">G7Y89_g915</name>
</gene>
<organism evidence="2 3">
    <name type="scientific">Cudoniella acicularis</name>
    <dbReference type="NCBI Taxonomy" id="354080"/>
    <lineage>
        <taxon>Eukaryota</taxon>
        <taxon>Fungi</taxon>
        <taxon>Dikarya</taxon>
        <taxon>Ascomycota</taxon>
        <taxon>Pezizomycotina</taxon>
        <taxon>Leotiomycetes</taxon>
        <taxon>Helotiales</taxon>
        <taxon>Tricladiaceae</taxon>
        <taxon>Cudoniella</taxon>
    </lineage>
</organism>
<feature type="region of interest" description="Disordered" evidence="1">
    <location>
        <begin position="39"/>
        <end position="67"/>
    </location>
</feature>
<name>A0A8H4RX50_9HELO</name>
<evidence type="ECO:0000256" key="1">
    <source>
        <dbReference type="SAM" id="MobiDB-lite"/>
    </source>
</evidence>
<accession>A0A8H4RX50</accession>
<proteinExistence type="predicted"/>
<comment type="caution">
    <text evidence="2">The sequence shown here is derived from an EMBL/GenBank/DDBJ whole genome shotgun (WGS) entry which is preliminary data.</text>
</comment>
<dbReference type="Proteomes" id="UP000566819">
    <property type="component" value="Unassembled WGS sequence"/>
</dbReference>